<evidence type="ECO:0000313" key="6">
    <source>
        <dbReference type="Proteomes" id="UP001597568"/>
    </source>
</evidence>
<accession>A0ABW5XWF6</accession>
<keyword evidence="2" id="KW-0238">DNA-binding</keyword>
<dbReference type="SMART" id="SM00418">
    <property type="entry name" value="HTH_ARSR"/>
    <property type="match status" value="1"/>
</dbReference>
<dbReference type="InterPro" id="IPR036390">
    <property type="entry name" value="WH_DNA-bd_sf"/>
</dbReference>
<keyword evidence="3" id="KW-0804">Transcription</keyword>
<dbReference type="InterPro" id="IPR011991">
    <property type="entry name" value="ArsR-like_HTH"/>
</dbReference>
<dbReference type="CDD" id="cd00090">
    <property type="entry name" value="HTH_ARSR"/>
    <property type="match status" value="1"/>
</dbReference>
<dbReference type="SUPFAM" id="SSF46785">
    <property type="entry name" value="Winged helix' DNA-binding domain"/>
    <property type="match status" value="1"/>
</dbReference>
<dbReference type="PANTHER" id="PTHR33154">
    <property type="entry name" value="TRANSCRIPTIONAL REGULATOR, ARSR FAMILY"/>
    <property type="match status" value="1"/>
</dbReference>
<evidence type="ECO:0000256" key="2">
    <source>
        <dbReference type="ARBA" id="ARBA00023125"/>
    </source>
</evidence>
<dbReference type="Pfam" id="PF01022">
    <property type="entry name" value="HTH_5"/>
    <property type="match status" value="1"/>
</dbReference>
<proteinExistence type="predicted"/>
<organism evidence="5 6">
    <name type="scientific">Kurthia populi</name>
    <dbReference type="NCBI Taxonomy" id="1562132"/>
    <lineage>
        <taxon>Bacteria</taxon>
        <taxon>Bacillati</taxon>
        <taxon>Bacillota</taxon>
        <taxon>Bacilli</taxon>
        <taxon>Bacillales</taxon>
        <taxon>Caryophanaceae</taxon>
        <taxon>Kurthia</taxon>
    </lineage>
</organism>
<dbReference type="NCBIfam" id="NF033788">
    <property type="entry name" value="HTH_metalloreg"/>
    <property type="match status" value="1"/>
</dbReference>
<dbReference type="RefSeq" id="WP_380146664.1">
    <property type="nucleotide sequence ID" value="NZ_JBHUOR010000013.1"/>
</dbReference>
<dbReference type="InterPro" id="IPR047796">
    <property type="entry name" value="SdpR-like_repress"/>
</dbReference>
<evidence type="ECO:0000313" key="5">
    <source>
        <dbReference type="EMBL" id="MFD2867334.1"/>
    </source>
</evidence>
<dbReference type="InterPro" id="IPR001845">
    <property type="entry name" value="HTH_ArsR_DNA-bd_dom"/>
</dbReference>
<keyword evidence="1" id="KW-0805">Transcription regulation</keyword>
<dbReference type="PANTHER" id="PTHR33154:SF33">
    <property type="entry name" value="TRANSCRIPTIONAL REPRESSOR SDPR"/>
    <property type="match status" value="1"/>
</dbReference>
<dbReference type="PROSITE" id="PS50987">
    <property type="entry name" value="HTH_ARSR_2"/>
    <property type="match status" value="1"/>
</dbReference>
<dbReference type="InterPro" id="IPR051081">
    <property type="entry name" value="HTH_MetalResp_TranReg"/>
</dbReference>
<gene>
    <name evidence="5" type="ORF">ACFSY7_02315</name>
</gene>
<dbReference type="NCBIfam" id="NF033789">
    <property type="entry name" value="repress_SdpR"/>
    <property type="match status" value="1"/>
</dbReference>
<dbReference type="Gene3D" id="1.10.10.10">
    <property type="entry name" value="Winged helix-like DNA-binding domain superfamily/Winged helix DNA-binding domain"/>
    <property type="match status" value="1"/>
</dbReference>
<protein>
    <submittedName>
        <fullName evidence="5">Autorepressor SdpR family transcription factor</fullName>
    </submittedName>
</protein>
<sequence>MRNDVFKALADPTRREILDRLKEKDLTAGEIADYFSISKPSISHHLTILKTAGLITQEKKGQFIYYSLNTTVLQDIYSWILKLKQ</sequence>
<name>A0ABW5XWF6_9BACL</name>
<comment type="caution">
    <text evidence="5">The sequence shown here is derived from an EMBL/GenBank/DDBJ whole genome shotgun (WGS) entry which is preliminary data.</text>
</comment>
<reference evidence="6" key="1">
    <citation type="journal article" date="2019" name="Int. J. Syst. Evol. Microbiol.">
        <title>The Global Catalogue of Microorganisms (GCM) 10K type strain sequencing project: providing services to taxonomists for standard genome sequencing and annotation.</title>
        <authorList>
            <consortium name="The Broad Institute Genomics Platform"/>
            <consortium name="The Broad Institute Genome Sequencing Center for Infectious Disease"/>
            <person name="Wu L."/>
            <person name="Ma J."/>
        </authorList>
    </citation>
    <scope>NUCLEOTIDE SEQUENCE [LARGE SCALE GENOMIC DNA]</scope>
    <source>
        <strain evidence="6">KCTC 33522</strain>
    </source>
</reference>
<dbReference type="EMBL" id="JBHUOR010000013">
    <property type="protein sequence ID" value="MFD2867334.1"/>
    <property type="molecule type" value="Genomic_DNA"/>
</dbReference>
<dbReference type="Proteomes" id="UP001597568">
    <property type="component" value="Unassembled WGS sequence"/>
</dbReference>
<evidence type="ECO:0000256" key="3">
    <source>
        <dbReference type="ARBA" id="ARBA00023163"/>
    </source>
</evidence>
<evidence type="ECO:0000259" key="4">
    <source>
        <dbReference type="PROSITE" id="PS50987"/>
    </source>
</evidence>
<dbReference type="InterPro" id="IPR036388">
    <property type="entry name" value="WH-like_DNA-bd_sf"/>
</dbReference>
<evidence type="ECO:0000256" key="1">
    <source>
        <dbReference type="ARBA" id="ARBA00023015"/>
    </source>
</evidence>
<feature type="domain" description="HTH arsR-type" evidence="4">
    <location>
        <begin position="1"/>
        <end position="85"/>
    </location>
</feature>
<keyword evidence="6" id="KW-1185">Reference proteome</keyword>
<dbReference type="PRINTS" id="PR00778">
    <property type="entry name" value="HTHARSR"/>
</dbReference>